<dbReference type="GO" id="GO:0003723">
    <property type="term" value="F:RNA binding"/>
    <property type="evidence" value="ECO:0007669"/>
    <property type="project" value="InterPro"/>
</dbReference>
<protein>
    <submittedName>
        <fullName evidence="4">Os06g0125600 protein</fullName>
    </submittedName>
</protein>
<dbReference type="FunFam" id="1.25.40.10:FF:001781">
    <property type="entry name" value="Pentatricopeptide repeat-containing protein"/>
    <property type="match status" value="1"/>
</dbReference>
<dbReference type="Pfam" id="PF13041">
    <property type="entry name" value="PPR_2"/>
    <property type="match status" value="1"/>
</dbReference>
<dbReference type="GO" id="GO:0009451">
    <property type="term" value="P:RNA modification"/>
    <property type="evidence" value="ECO:0007669"/>
    <property type="project" value="InterPro"/>
</dbReference>
<gene>
    <name evidence="4" type="ordered locus">Os06g0125600</name>
</gene>
<dbReference type="Proteomes" id="UP000000763">
    <property type="component" value="Chromosome 6"/>
</dbReference>
<dbReference type="PANTHER" id="PTHR47926">
    <property type="entry name" value="PENTATRICOPEPTIDE REPEAT-CONTAINING PROTEIN"/>
    <property type="match status" value="1"/>
</dbReference>
<evidence type="ECO:0000313" key="5">
    <source>
        <dbReference type="Proteomes" id="UP000000763"/>
    </source>
</evidence>
<accession>Q0DF07</accession>
<evidence type="ECO:0000256" key="3">
    <source>
        <dbReference type="PROSITE-ProRule" id="PRU00708"/>
    </source>
</evidence>
<dbReference type="Gene3D" id="1.25.40.10">
    <property type="entry name" value="Tetratricopeptide repeat domain"/>
    <property type="match status" value="2"/>
</dbReference>
<reference evidence="5" key="2">
    <citation type="journal article" date="2008" name="Nucleic Acids Res.">
        <title>The rice annotation project database (RAP-DB): 2008 update.</title>
        <authorList>
            <consortium name="The rice annotation project (RAP)"/>
        </authorList>
    </citation>
    <scope>GENOME REANNOTATION</scope>
    <source>
        <strain evidence="5">cv. Nipponbare</strain>
    </source>
</reference>
<dbReference type="InterPro" id="IPR046960">
    <property type="entry name" value="PPR_At4g14850-like_plant"/>
</dbReference>
<evidence type="ECO:0000313" key="4">
    <source>
        <dbReference type="EMBL" id="BAF18566.2"/>
    </source>
</evidence>
<dbReference type="KEGG" id="dosa:Os06g0125600"/>
<evidence type="ECO:0000256" key="2">
    <source>
        <dbReference type="ARBA" id="ARBA00022946"/>
    </source>
</evidence>
<dbReference type="EMBL" id="AP008212">
    <property type="protein sequence ID" value="BAF18566.2"/>
    <property type="molecule type" value="Genomic_DNA"/>
</dbReference>
<feature type="repeat" description="PPR" evidence="3">
    <location>
        <begin position="286"/>
        <end position="316"/>
    </location>
</feature>
<dbReference type="InterPro" id="IPR011990">
    <property type="entry name" value="TPR-like_helical_dom_sf"/>
</dbReference>
<keyword evidence="2" id="KW-0809">Transit peptide</keyword>
<keyword evidence="1" id="KW-0677">Repeat</keyword>
<evidence type="ECO:0000256" key="1">
    <source>
        <dbReference type="ARBA" id="ARBA00022737"/>
    </source>
</evidence>
<dbReference type="AlphaFoldDB" id="Q0DF07"/>
<name>Q0DF07_ORYSJ</name>
<dbReference type="PANTHER" id="PTHR47926:SF540">
    <property type="entry name" value="PENTATRICOPEPTIDE REPEAT-CONTAINING PROTEIN"/>
    <property type="match status" value="1"/>
</dbReference>
<sequence length="377" mass="42237">MEEAKQLHARALRRGVRLLQPLLLRVLAAGDHRYAARLLESYPAPPSAPLHNRLLHALASLHRPHPLLLPFFSRLHRLRLLTPLSFTLLFSSSSSSASSSTPFFLCSHSLLIKLGHFASSDPFLSSALVSFYAKSKLLVEARKVFDELTCRDTAVYNALLSAYAKGGLVDSAEKLFEEMPDRNVVSWTAMVSGYAQNGRHEEAVETFLEMWERAGVQPNELTVSSVLPACAAVGAMELGRKVEEYARGKGLLRNVYVANALLEMYSKCGSIRQAWQVFQGIGRQQDLCSWNSMIMAFAVHGLWREALALFYKLRVRISCLNSLVFLVVTLIQSIYMKFGCHDFTWHLAGEKQTCFSVELADHIANYNSSRAIHIFLC</sequence>
<dbReference type="PROSITE" id="PS51375">
    <property type="entry name" value="PPR"/>
    <property type="match status" value="2"/>
</dbReference>
<organism evidence="4 5">
    <name type="scientific">Oryza sativa subsp. japonica</name>
    <name type="common">Rice</name>
    <dbReference type="NCBI Taxonomy" id="39947"/>
    <lineage>
        <taxon>Eukaryota</taxon>
        <taxon>Viridiplantae</taxon>
        <taxon>Streptophyta</taxon>
        <taxon>Embryophyta</taxon>
        <taxon>Tracheophyta</taxon>
        <taxon>Spermatophyta</taxon>
        <taxon>Magnoliopsida</taxon>
        <taxon>Liliopsida</taxon>
        <taxon>Poales</taxon>
        <taxon>Poaceae</taxon>
        <taxon>BOP clade</taxon>
        <taxon>Oryzoideae</taxon>
        <taxon>Oryzeae</taxon>
        <taxon>Oryzinae</taxon>
        <taxon>Oryza</taxon>
        <taxon>Oryza sativa</taxon>
    </lineage>
</organism>
<dbReference type="HOGENOM" id="CLU_002706_0_6_1"/>
<reference evidence="4 5" key="1">
    <citation type="journal article" date="2005" name="Nature">
        <title>The map-based sequence of the rice genome.</title>
        <authorList>
            <consortium name="International rice genome sequencing project (IRGSP)"/>
            <person name="Matsumoto T."/>
            <person name="Wu J."/>
            <person name="Kanamori H."/>
            <person name="Katayose Y."/>
            <person name="Fujisawa M."/>
            <person name="Namiki N."/>
            <person name="Mizuno H."/>
            <person name="Yamamoto K."/>
            <person name="Antonio B.A."/>
            <person name="Baba T."/>
            <person name="Sakata K."/>
            <person name="Nagamura Y."/>
            <person name="Aoki H."/>
            <person name="Arikawa K."/>
            <person name="Arita K."/>
            <person name="Bito T."/>
            <person name="Chiden Y."/>
            <person name="Fujitsuka N."/>
            <person name="Fukunaka R."/>
            <person name="Hamada M."/>
            <person name="Harada C."/>
            <person name="Hayashi A."/>
            <person name="Hijishita S."/>
            <person name="Honda M."/>
            <person name="Hosokawa S."/>
            <person name="Ichikawa Y."/>
            <person name="Idonuma A."/>
            <person name="Iijima M."/>
            <person name="Ikeda M."/>
            <person name="Ikeno M."/>
            <person name="Ito K."/>
            <person name="Ito S."/>
            <person name="Ito T."/>
            <person name="Ito Y."/>
            <person name="Ito Y."/>
            <person name="Iwabuchi A."/>
            <person name="Kamiya K."/>
            <person name="Karasawa W."/>
            <person name="Kurita K."/>
            <person name="Katagiri S."/>
            <person name="Kikuta A."/>
            <person name="Kobayashi H."/>
            <person name="Kobayashi N."/>
            <person name="Machita K."/>
            <person name="Maehara T."/>
            <person name="Masukawa M."/>
            <person name="Mizubayashi T."/>
            <person name="Mukai Y."/>
            <person name="Nagasaki H."/>
            <person name="Nagata Y."/>
            <person name="Naito S."/>
            <person name="Nakashima M."/>
            <person name="Nakama Y."/>
            <person name="Nakamichi Y."/>
            <person name="Nakamura M."/>
            <person name="Meguro A."/>
            <person name="Negishi M."/>
            <person name="Ohta I."/>
            <person name="Ohta T."/>
            <person name="Okamoto M."/>
            <person name="Ono N."/>
            <person name="Saji S."/>
            <person name="Sakaguchi M."/>
            <person name="Sakai K."/>
            <person name="Shibata M."/>
            <person name="Shimokawa T."/>
            <person name="Song J."/>
            <person name="Takazaki Y."/>
            <person name="Terasawa K."/>
            <person name="Tsugane M."/>
            <person name="Tsuji K."/>
            <person name="Ueda S."/>
            <person name="Waki K."/>
            <person name="Yamagata H."/>
            <person name="Yamamoto M."/>
            <person name="Yamamoto S."/>
            <person name="Yamane H."/>
            <person name="Yoshiki S."/>
            <person name="Yoshihara R."/>
            <person name="Yukawa K."/>
            <person name="Zhong H."/>
            <person name="Yano M."/>
            <person name="Yuan Q."/>
            <person name="Ouyang S."/>
            <person name="Liu J."/>
            <person name="Jones K.M."/>
            <person name="Gansberger K."/>
            <person name="Moffat K."/>
            <person name="Hill J."/>
            <person name="Bera J."/>
            <person name="Fadrosh D."/>
            <person name="Jin S."/>
            <person name="Johri S."/>
            <person name="Kim M."/>
            <person name="Overton L."/>
            <person name="Reardon M."/>
            <person name="Tsitrin T."/>
            <person name="Vuong H."/>
            <person name="Weaver B."/>
            <person name="Ciecko A."/>
            <person name="Tallon L."/>
            <person name="Jackson J."/>
            <person name="Pai G."/>
            <person name="Aken S.V."/>
            <person name="Utterback T."/>
            <person name="Reidmuller S."/>
            <person name="Feldblyum T."/>
            <person name="Hsiao J."/>
            <person name="Zismann V."/>
            <person name="Iobst S."/>
            <person name="de Vazeille A.R."/>
            <person name="Buell C.R."/>
            <person name="Ying K."/>
            <person name="Li Y."/>
            <person name="Lu T."/>
            <person name="Huang Y."/>
            <person name="Zhao Q."/>
            <person name="Feng Q."/>
            <person name="Zhang L."/>
            <person name="Zhu J."/>
            <person name="Weng Q."/>
            <person name="Mu J."/>
            <person name="Lu Y."/>
            <person name="Fan D."/>
            <person name="Liu Y."/>
            <person name="Guan J."/>
            <person name="Zhang Y."/>
            <person name="Yu S."/>
            <person name="Liu X."/>
            <person name="Zhang Y."/>
            <person name="Hong G."/>
            <person name="Han B."/>
            <person name="Choisne N."/>
            <person name="Demange N."/>
            <person name="Orjeda G."/>
            <person name="Samain S."/>
            <person name="Cattolico L."/>
            <person name="Pelletier E."/>
            <person name="Couloux A."/>
            <person name="Segurens B."/>
            <person name="Wincker P."/>
            <person name="D'Hont A."/>
            <person name="Scarpelli C."/>
            <person name="Weissenbach J."/>
            <person name="Salanoubat M."/>
            <person name="Quetier F."/>
            <person name="Yu Y."/>
            <person name="Kim H.R."/>
            <person name="Rambo T."/>
            <person name="Currie J."/>
            <person name="Collura K."/>
            <person name="Luo M."/>
            <person name="Yang T."/>
            <person name="Ammiraju J.S.S."/>
            <person name="Engler F."/>
            <person name="Soderlund C."/>
            <person name="Wing R.A."/>
            <person name="Palmer L.E."/>
            <person name="de la Bastide M."/>
            <person name="Spiegel L."/>
            <person name="Nascimento L."/>
            <person name="Zutavern T."/>
            <person name="O'Shaughnessy A."/>
            <person name="Dike S."/>
            <person name="Dedhia N."/>
            <person name="Preston R."/>
            <person name="Balija V."/>
            <person name="McCombie W.R."/>
            <person name="Chow T."/>
            <person name="Chen H."/>
            <person name="Chung M."/>
            <person name="Chen C."/>
            <person name="Shaw J."/>
            <person name="Wu H."/>
            <person name="Hsiao K."/>
            <person name="Chao Y."/>
            <person name="Chu M."/>
            <person name="Cheng C."/>
            <person name="Hour A."/>
            <person name="Lee P."/>
            <person name="Lin S."/>
            <person name="Lin Y."/>
            <person name="Liou J."/>
            <person name="Liu S."/>
            <person name="Hsing Y."/>
            <person name="Raghuvanshi S."/>
            <person name="Mohanty A."/>
            <person name="Bharti A.K."/>
            <person name="Gaur A."/>
            <person name="Gupta V."/>
            <person name="Kumar D."/>
            <person name="Ravi V."/>
            <person name="Vij S."/>
            <person name="Kapur A."/>
            <person name="Khurana P."/>
            <person name="Khurana P."/>
            <person name="Khurana J.P."/>
            <person name="Tyagi A.K."/>
            <person name="Gaikwad K."/>
            <person name="Singh A."/>
            <person name="Dalal V."/>
            <person name="Srivastava S."/>
            <person name="Dixit A."/>
            <person name="Pal A.K."/>
            <person name="Ghazi I.A."/>
            <person name="Yadav M."/>
            <person name="Pandit A."/>
            <person name="Bhargava A."/>
            <person name="Sureshbabu K."/>
            <person name="Batra K."/>
            <person name="Sharma T.R."/>
            <person name="Mohapatra T."/>
            <person name="Singh N.K."/>
            <person name="Messing J."/>
            <person name="Nelson A.B."/>
            <person name="Fuks G."/>
            <person name="Kavchok S."/>
            <person name="Keizer G."/>
            <person name="Linton E."/>
            <person name="Llaca V."/>
            <person name="Song R."/>
            <person name="Tanyolac B."/>
            <person name="Young S."/>
            <person name="Ho-Il K."/>
            <person name="Hahn J.H."/>
            <person name="Sangsakoo G."/>
            <person name="Vanavichit A."/>
            <person name="de Mattos Luiz.A.T."/>
            <person name="Zimmer P.D."/>
            <person name="Malone G."/>
            <person name="Dellagostin O."/>
            <person name="de Oliveira A.C."/>
            <person name="Bevan M."/>
            <person name="Bancroft I."/>
            <person name="Minx P."/>
            <person name="Cordum H."/>
            <person name="Wilson R."/>
            <person name="Cheng Z."/>
            <person name="Jin W."/>
            <person name="Jiang J."/>
            <person name="Leong S.A."/>
            <person name="Iwama H."/>
            <person name="Gojobori T."/>
            <person name="Itoh T."/>
            <person name="Niimura Y."/>
            <person name="Fujii Y."/>
            <person name="Habara T."/>
            <person name="Sakai H."/>
            <person name="Sato Y."/>
            <person name="Wilson G."/>
            <person name="Kumar K."/>
            <person name="McCouch S."/>
            <person name="Juretic N."/>
            <person name="Hoen D."/>
            <person name="Wright S."/>
            <person name="Bruskiewich R."/>
            <person name="Bureau T."/>
            <person name="Miyao A."/>
            <person name="Hirochika H."/>
            <person name="Nishikawa T."/>
            <person name="Kadowaki K."/>
            <person name="Sugiura M."/>
            <person name="Burr B."/>
            <person name="Sasaki T."/>
        </authorList>
    </citation>
    <scope>NUCLEOTIDE SEQUENCE [LARGE SCALE GENOMIC DNA]</scope>
    <source>
        <strain evidence="5">cv. Nipponbare</strain>
    </source>
</reference>
<feature type="repeat" description="PPR" evidence="3">
    <location>
        <begin position="152"/>
        <end position="186"/>
    </location>
</feature>
<proteinExistence type="predicted"/>
<dbReference type="InterPro" id="IPR002885">
    <property type="entry name" value="PPR_rpt"/>
</dbReference>
<dbReference type="Pfam" id="PF01535">
    <property type="entry name" value="PPR"/>
    <property type="match status" value="2"/>
</dbReference>
<dbReference type="Pfam" id="PF12854">
    <property type="entry name" value="PPR_1"/>
    <property type="match status" value="1"/>
</dbReference>
<dbReference type="NCBIfam" id="TIGR00756">
    <property type="entry name" value="PPR"/>
    <property type="match status" value="3"/>
</dbReference>